<name>A0A518ISR0_9BACT</name>
<keyword evidence="3" id="KW-1185">Reference proteome</keyword>
<organism evidence="2 3">
    <name type="scientific">Rosistilla oblonga</name>
    <dbReference type="NCBI Taxonomy" id="2527990"/>
    <lineage>
        <taxon>Bacteria</taxon>
        <taxon>Pseudomonadati</taxon>
        <taxon>Planctomycetota</taxon>
        <taxon>Planctomycetia</taxon>
        <taxon>Pirellulales</taxon>
        <taxon>Pirellulaceae</taxon>
        <taxon>Rosistilla</taxon>
    </lineage>
</organism>
<protein>
    <recommendedName>
        <fullName evidence="1">DUF1559 domain-containing protein</fullName>
    </recommendedName>
</protein>
<gene>
    <name evidence="2" type="ORF">Mal33_21040</name>
</gene>
<reference evidence="2 3" key="1">
    <citation type="submission" date="2019-02" db="EMBL/GenBank/DDBJ databases">
        <title>Deep-cultivation of Planctomycetes and their phenomic and genomic characterization uncovers novel biology.</title>
        <authorList>
            <person name="Wiegand S."/>
            <person name="Jogler M."/>
            <person name="Boedeker C."/>
            <person name="Pinto D."/>
            <person name="Vollmers J."/>
            <person name="Rivas-Marin E."/>
            <person name="Kohn T."/>
            <person name="Peeters S.H."/>
            <person name="Heuer A."/>
            <person name="Rast P."/>
            <person name="Oberbeckmann S."/>
            <person name="Bunk B."/>
            <person name="Jeske O."/>
            <person name="Meyerdierks A."/>
            <person name="Storesund J.E."/>
            <person name="Kallscheuer N."/>
            <person name="Luecker S."/>
            <person name="Lage O.M."/>
            <person name="Pohl T."/>
            <person name="Merkel B.J."/>
            <person name="Hornburger P."/>
            <person name="Mueller R.-W."/>
            <person name="Bruemmer F."/>
            <person name="Labrenz M."/>
            <person name="Spormann A.M."/>
            <person name="Op den Camp H."/>
            <person name="Overmann J."/>
            <person name="Amann R."/>
            <person name="Jetten M.S.M."/>
            <person name="Mascher T."/>
            <person name="Medema M.H."/>
            <person name="Devos D.P."/>
            <person name="Kaster A.-K."/>
            <person name="Ovreas L."/>
            <person name="Rohde M."/>
            <person name="Galperin M.Y."/>
            <person name="Jogler C."/>
        </authorList>
    </citation>
    <scope>NUCLEOTIDE SEQUENCE [LARGE SCALE GENOMIC DNA]</scope>
    <source>
        <strain evidence="2 3">Mal33</strain>
    </source>
</reference>
<dbReference type="Proteomes" id="UP000316770">
    <property type="component" value="Chromosome"/>
</dbReference>
<dbReference type="AlphaFoldDB" id="A0A518ISR0"/>
<feature type="domain" description="DUF1559" evidence="1">
    <location>
        <begin position="1"/>
        <end position="237"/>
    </location>
</feature>
<evidence type="ECO:0000313" key="2">
    <source>
        <dbReference type="EMBL" id="QDV56125.1"/>
    </source>
</evidence>
<dbReference type="EMBL" id="CP036318">
    <property type="protein sequence ID" value="QDV56125.1"/>
    <property type="molecule type" value="Genomic_DNA"/>
</dbReference>
<evidence type="ECO:0000259" key="1">
    <source>
        <dbReference type="Pfam" id="PF07596"/>
    </source>
</evidence>
<evidence type="ECO:0000313" key="3">
    <source>
        <dbReference type="Proteomes" id="UP000316770"/>
    </source>
</evidence>
<dbReference type="Pfam" id="PF07596">
    <property type="entry name" value="SBP_bac_10"/>
    <property type="match status" value="1"/>
</dbReference>
<proteinExistence type="predicted"/>
<sequence>MLQFIEGNTLFDQMSWVGRSPGYVNESSPSAGRDVNSPVMRNVLLPHMRCASTTIPEFNGYEMISCYVGISGAASEGASDPFQGNLQQTRSIGGSNGILASNGMLSMNGWYGMRDCLDGSSNVIIMSEMSGVMRYAGSGGSLGQIVLRGASGSDHGWLMGTLEPNRAPGFVNDGNNARCFNITTIRYPVKAAPFSNTVYPGMASNYGPNNPLTSNHPGGAMSLRTDGSVQFLAESTQLLTLKRLASRDDGNPVN</sequence>
<accession>A0A518ISR0</accession>
<dbReference type="InterPro" id="IPR011453">
    <property type="entry name" value="DUF1559"/>
</dbReference>